<dbReference type="InterPro" id="IPR003661">
    <property type="entry name" value="HisK_dim/P_dom"/>
</dbReference>
<feature type="coiled-coil region" evidence="4">
    <location>
        <begin position="273"/>
        <end position="317"/>
    </location>
</feature>
<dbReference type="SMART" id="SM00387">
    <property type="entry name" value="HATPase_c"/>
    <property type="match status" value="1"/>
</dbReference>
<dbReference type="PRINTS" id="PR00344">
    <property type="entry name" value="BCTRLSENSOR"/>
</dbReference>
<dbReference type="PANTHER" id="PTHR43065">
    <property type="entry name" value="SENSOR HISTIDINE KINASE"/>
    <property type="match status" value="1"/>
</dbReference>
<dbReference type="Proteomes" id="UP000494205">
    <property type="component" value="Unassembled WGS sequence"/>
</dbReference>
<keyword evidence="8" id="KW-1185">Reference proteome</keyword>
<dbReference type="Gene3D" id="1.10.287.130">
    <property type="match status" value="1"/>
</dbReference>
<dbReference type="InterPro" id="IPR005467">
    <property type="entry name" value="His_kinase_dom"/>
</dbReference>
<reference evidence="7 8" key="1">
    <citation type="submission" date="2018-01" db="EMBL/GenBank/DDBJ databases">
        <title>Whole genome analyses suggest that Burkholderia sensu lato contains two further novel genera in the rhizoxinica-symbiotica group Mycetohabitans gen. nov., and Trinickia gen. nov.: implications for the evolution of diazotrophy and nodulation in the Burkholderiaceae.</title>
        <authorList>
            <person name="Estrada-de los Santos P."/>
            <person name="Palmer M."/>
            <person name="Chavez-Ramirez B."/>
            <person name="Beukes C."/>
            <person name="Steenkamp E.T."/>
            <person name="Hirsch A.M."/>
            <person name="Manyaka P."/>
            <person name="Maluk M."/>
            <person name="Lafos M."/>
            <person name="Crook M."/>
            <person name="Gross E."/>
            <person name="Simon M.F."/>
            <person name="Bueno dos Reis Junior F."/>
            <person name="Poole P.S."/>
            <person name="Venter S.N."/>
            <person name="James E.K."/>
        </authorList>
    </citation>
    <scope>NUCLEOTIDE SEQUENCE [LARGE SCALE GENOMIC DNA]</scope>
    <source>
        <strain evidence="7 8">WSM 3937</strain>
    </source>
</reference>
<evidence type="ECO:0000313" key="9">
    <source>
        <dbReference type="Proteomes" id="UP000494205"/>
    </source>
</evidence>
<dbReference type="SUPFAM" id="SSF55874">
    <property type="entry name" value="ATPase domain of HSP90 chaperone/DNA topoisomerase II/histidine kinase"/>
    <property type="match status" value="1"/>
</dbReference>
<organism evidence="6 9">
    <name type="scientific">Paraburkholderia rhynchosiae</name>
    <dbReference type="NCBI Taxonomy" id="487049"/>
    <lineage>
        <taxon>Bacteria</taxon>
        <taxon>Pseudomonadati</taxon>
        <taxon>Pseudomonadota</taxon>
        <taxon>Betaproteobacteria</taxon>
        <taxon>Burkholderiales</taxon>
        <taxon>Burkholderiaceae</taxon>
        <taxon>Paraburkholderia</taxon>
    </lineage>
</organism>
<evidence type="ECO:0000313" key="6">
    <source>
        <dbReference type="EMBL" id="CAB3695965.1"/>
    </source>
</evidence>
<dbReference type="EMBL" id="PNXY01000010">
    <property type="protein sequence ID" value="PMS29926.1"/>
    <property type="molecule type" value="Genomic_DNA"/>
</dbReference>
<comment type="catalytic activity">
    <reaction evidence="1">
        <text>ATP + protein L-histidine = ADP + protein N-phospho-L-histidine.</text>
        <dbReference type="EC" id="2.7.13.3"/>
    </reaction>
</comment>
<dbReference type="EMBL" id="CADIJZ010000011">
    <property type="protein sequence ID" value="CAB3695965.1"/>
    <property type="molecule type" value="Genomic_DNA"/>
</dbReference>
<keyword evidence="3" id="KW-0597">Phosphoprotein</keyword>
<dbReference type="Gene3D" id="3.30.565.10">
    <property type="entry name" value="Histidine kinase-like ATPase, C-terminal domain"/>
    <property type="match status" value="1"/>
</dbReference>
<accession>A0A2N7WKD4</accession>
<dbReference type="InterPro" id="IPR004358">
    <property type="entry name" value="Sig_transdc_His_kin-like_C"/>
</dbReference>
<dbReference type="SUPFAM" id="SSF47384">
    <property type="entry name" value="Homodimeric domain of signal transducing histidine kinase"/>
    <property type="match status" value="1"/>
</dbReference>
<dbReference type="AlphaFoldDB" id="A0A2N7WKD4"/>
<dbReference type="GO" id="GO:0000155">
    <property type="term" value="F:phosphorelay sensor kinase activity"/>
    <property type="evidence" value="ECO:0007669"/>
    <property type="project" value="InterPro"/>
</dbReference>
<dbReference type="Pfam" id="PF02518">
    <property type="entry name" value="HATPase_c"/>
    <property type="match status" value="1"/>
</dbReference>
<name>A0A2N7WKD4_9BURK</name>
<evidence type="ECO:0000256" key="4">
    <source>
        <dbReference type="SAM" id="Coils"/>
    </source>
</evidence>
<evidence type="ECO:0000259" key="5">
    <source>
        <dbReference type="PROSITE" id="PS50109"/>
    </source>
</evidence>
<dbReference type="RefSeq" id="WP_102633078.1">
    <property type="nucleotide sequence ID" value="NZ_CADIJZ010000011.1"/>
</dbReference>
<evidence type="ECO:0000256" key="3">
    <source>
        <dbReference type="ARBA" id="ARBA00022553"/>
    </source>
</evidence>
<feature type="domain" description="Histidine kinase" evidence="5">
    <location>
        <begin position="333"/>
        <end position="575"/>
    </location>
</feature>
<dbReference type="Proteomes" id="UP000235659">
    <property type="component" value="Unassembled WGS sequence"/>
</dbReference>
<protein>
    <recommendedName>
        <fullName evidence="2">histidine kinase</fullName>
        <ecNumber evidence="2">2.7.13.3</ecNumber>
    </recommendedName>
</protein>
<dbReference type="OrthoDB" id="224978at2"/>
<keyword evidence="6" id="KW-0418">Kinase</keyword>
<dbReference type="InterPro" id="IPR036890">
    <property type="entry name" value="HATPase_C_sf"/>
</dbReference>
<evidence type="ECO:0000256" key="2">
    <source>
        <dbReference type="ARBA" id="ARBA00012438"/>
    </source>
</evidence>
<sequence>MRLAARRLKLLSRSLRWQFTLATVVLTLLIAMSGLTAVYTLRVATSETHLLATDELMRMQAADTLVQHTLLIEREASRLANAESLDAMRASYADILRQLEVFDRVSDRLAAANDDISVLDLHQASQLFRNTVNIVAQLRESDLRAAGAHASNPANDGSAVARPITHAVKPHDTFSDGLRQQASAMVASAELQLNRCTQDFQQAVQRLADTSARNERWITGLVAVSLLFAWLVAHAFLGKHVLARLEVVSSNLRLGDAVEGQDASRLLNGCDEISEMARAVEQFQDDRRQLARAYSALREEKARQEELIGELAQAHSQLLQSEKLASIGQLAAGVAHEINNPVGFVNANLGTLQRYVADLLTALAAYERSEAELIAESRAALAELKRDIDIDYLREDIRTLLSESVEGLQRVKRIVQGLKDFSHVDKAEKQWANLESNLDTAINIVWNELKYKGELRREFGAVPELECIPSQLNQVFMNLLMNAAQAIEGGGHITVRTGHDKANVWVEVEDTGQGIKPEHRDRIFDPFFTTKPVGTGTGLGLSISYGIVKKQGGRIEVRSEVGQGSTFRVVLPKSPEEALVAGSVSS</sequence>
<dbReference type="InterPro" id="IPR003594">
    <property type="entry name" value="HATPase_dom"/>
</dbReference>
<gene>
    <name evidence="6" type="primary">sasA_7</name>
    <name evidence="7" type="ORF">C0Z16_15865</name>
    <name evidence="6" type="ORF">LMG27174_03419</name>
</gene>
<reference evidence="6 9" key="2">
    <citation type="submission" date="2020-04" db="EMBL/GenBank/DDBJ databases">
        <authorList>
            <person name="De Canck E."/>
        </authorList>
    </citation>
    <scope>NUCLEOTIDE SEQUENCE [LARGE SCALE GENOMIC DNA]</scope>
    <source>
        <strain evidence="6 9">LMG 27174</strain>
    </source>
</reference>
<keyword evidence="6" id="KW-0808">Transferase</keyword>
<evidence type="ECO:0000313" key="7">
    <source>
        <dbReference type="EMBL" id="PMS29926.1"/>
    </source>
</evidence>
<dbReference type="SMART" id="SM00388">
    <property type="entry name" value="HisKA"/>
    <property type="match status" value="1"/>
</dbReference>
<keyword evidence="4" id="KW-0175">Coiled coil</keyword>
<dbReference type="CDD" id="cd16943">
    <property type="entry name" value="HATPase_AtoS-like"/>
    <property type="match status" value="1"/>
</dbReference>
<dbReference type="PROSITE" id="PS50109">
    <property type="entry name" value="HIS_KIN"/>
    <property type="match status" value="1"/>
</dbReference>
<dbReference type="PANTHER" id="PTHR43065:SF50">
    <property type="entry name" value="HISTIDINE KINASE"/>
    <property type="match status" value="1"/>
</dbReference>
<proteinExistence type="predicted"/>
<dbReference type="EC" id="2.7.13.3" evidence="2"/>
<evidence type="ECO:0000313" key="8">
    <source>
        <dbReference type="Proteomes" id="UP000235659"/>
    </source>
</evidence>
<evidence type="ECO:0000256" key="1">
    <source>
        <dbReference type="ARBA" id="ARBA00000085"/>
    </source>
</evidence>
<dbReference type="InterPro" id="IPR036097">
    <property type="entry name" value="HisK_dim/P_sf"/>
</dbReference>